<dbReference type="AlphaFoldDB" id="A0A915HWT4"/>
<evidence type="ECO:0000313" key="1">
    <source>
        <dbReference type="Proteomes" id="UP000887565"/>
    </source>
</evidence>
<sequence length="83" mass="10184">MKLLELDDRKLGDMSQSHPPIIVQQLYYNKIYWRYFGRHRHQRLKKCPHCRRGPLTRPEQNQSDDVRDQEIVSKEYKITLIFQ</sequence>
<proteinExistence type="predicted"/>
<organism evidence="1 2">
    <name type="scientific">Romanomermis culicivorax</name>
    <name type="common">Nematode worm</name>
    <dbReference type="NCBI Taxonomy" id="13658"/>
    <lineage>
        <taxon>Eukaryota</taxon>
        <taxon>Metazoa</taxon>
        <taxon>Ecdysozoa</taxon>
        <taxon>Nematoda</taxon>
        <taxon>Enoplea</taxon>
        <taxon>Dorylaimia</taxon>
        <taxon>Mermithida</taxon>
        <taxon>Mermithoidea</taxon>
        <taxon>Mermithidae</taxon>
        <taxon>Romanomermis</taxon>
    </lineage>
</organism>
<evidence type="ECO:0000313" key="2">
    <source>
        <dbReference type="WBParaSite" id="nRc.2.0.1.t06022-RA"/>
    </source>
</evidence>
<dbReference type="Proteomes" id="UP000887565">
    <property type="component" value="Unplaced"/>
</dbReference>
<reference evidence="2" key="1">
    <citation type="submission" date="2022-11" db="UniProtKB">
        <authorList>
            <consortium name="WormBaseParasite"/>
        </authorList>
    </citation>
    <scope>IDENTIFICATION</scope>
</reference>
<accession>A0A915HWT4</accession>
<keyword evidence="1" id="KW-1185">Reference proteome</keyword>
<name>A0A915HWT4_ROMCU</name>
<protein>
    <submittedName>
        <fullName evidence="2">Uncharacterized protein</fullName>
    </submittedName>
</protein>
<dbReference type="WBParaSite" id="nRc.2.0.1.t06022-RA">
    <property type="protein sequence ID" value="nRc.2.0.1.t06022-RA"/>
    <property type="gene ID" value="nRc.2.0.1.g06022"/>
</dbReference>